<reference evidence="2 3" key="1">
    <citation type="submission" date="2020-08" db="EMBL/GenBank/DDBJ databases">
        <title>Sphingobacterium sp. DN00404 isolated from aquaculture water.</title>
        <authorList>
            <person name="Zhang M."/>
        </authorList>
    </citation>
    <scope>NUCLEOTIDE SEQUENCE [LARGE SCALE GENOMIC DNA]</scope>
    <source>
        <strain evidence="2 3">DN00404</strain>
    </source>
</reference>
<evidence type="ECO:0000313" key="3">
    <source>
        <dbReference type="Proteomes" id="UP000602759"/>
    </source>
</evidence>
<protein>
    <recommendedName>
        <fullName evidence="1">DUF5675 domain-containing protein</fullName>
    </recommendedName>
</protein>
<sequence>MEIQVKRSRQGENSTLSVLYIDDEQVCYVLEDSVRDKKIKGSTAIPAGRYKLAFRHYGGMHGRYHRLFPDFHKGMIQLMNVPNFSYIYIHMGNNFADTAGCLLVGQKVKYFKKQKEYEIRQSRKAYVALYKRLAAAMEKGEVFIKIHELSSWGDELSLWGNELLNSRK</sequence>
<evidence type="ECO:0000313" key="2">
    <source>
        <dbReference type="EMBL" id="MBD1432036.1"/>
    </source>
</evidence>
<gene>
    <name evidence="2" type="ORF">H8B06_04300</name>
</gene>
<name>A0ABR7YLC5_9SPHI</name>
<dbReference type="Proteomes" id="UP000602759">
    <property type="component" value="Unassembled WGS sequence"/>
</dbReference>
<evidence type="ECO:0000259" key="1">
    <source>
        <dbReference type="Pfam" id="PF18925"/>
    </source>
</evidence>
<organism evidence="2 3">
    <name type="scientific">Sphingobacterium micropteri</name>
    <dbReference type="NCBI Taxonomy" id="2763501"/>
    <lineage>
        <taxon>Bacteria</taxon>
        <taxon>Pseudomonadati</taxon>
        <taxon>Bacteroidota</taxon>
        <taxon>Sphingobacteriia</taxon>
        <taxon>Sphingobacteriales</taxon>
        <taxon>Sphingobacteriaceae</taxon>
        <taxon>Sphingobacterium</taxon>
    </lineage>
</organism>
<dbReference type="EMBL" id="JACOIK010000003">
    <property type="protein sequence ID" value="MBD1432036.1"/>
    <property type="molecule type" value="Genomic_DNA"/>
</dbReference>
<dbReference type="Pfam" id="PF18925">
    <property type="entry name" value="DUF5675"/>
    <property type="match status" value="1"/>
</dbReference>
<proteinExistence type="predicted"/>
<dbReference type="RefSeq" id="WP_190993081.1">
    <property type="nucleotide sequence ID" value="NZ_JACOIK010000003.1"/>
</dbReference>
<accession>A0ABR7YLC5</accession>
<comment type="caution">
    <text evidence="2">The sequence shown here is derived from an EMBL/GenBank/DDBJ whole genome shotgun (WGS) entry which is preliminary data.</text>
</comment>
<dbReference type="InterPro" id="IPR043732">
    <property type="entry name" value="DUF5675"/>
</dbReference>
<keyword evidence="3" id="KW-1185">Reference proteome</keyword>
<feature type="domain" description="DUF5675" evidence="1">
    <location>
        <begin position="5"/>
        <end position="133"/>
    </location>
</feature>